<sequence>MWFMVGRRTRYGKPPPRTTAERCKTGPAVESQRRIVGGGGQMATTRGSQLGPGTRVFVGGYTTESQPAGLHCLDWAEDGQDEVRFTETDPLPVPSASWLVAHPHHPILYALSETDETMITPIRIEDNGDLTALDPVATGSSGGCHMALSPDQRAIVVAHYTGGAVSSISVDPNGDLGAMVDLYAFPGSGTDPERQEASHPHQVVFREDKLYVPDLGLDKVHVMTLGFDRRLRTEHPVDLPAGAGPRHIAFLDKLMVVACELSAELWLGSEGLFGWREVERVPSTSLVDGPRCYPSALRIIGNEVFVGNRGPDTFAVFDLDTQADRLQLRVEVPTEGEWPRDIVHVGGMVWVANQNSDTISVFRRGDGSDPNRTWIHDFRLSTPQPACILIRRPR</sequence>
<dbReference type="EMBL" id="NMVI01000013">
    <property type="protein sequence ID" value="OYN88263.1"/>
    <property type="molecule type" value="Genomic_DNA"/>
</dbReference>
<accession>A0A255EJF7</accession>
<reference evidence="2 3" key="1">
    <citation type="submission" date="2017-07" db="EMBL/GenBank/DDBJ databases">
        <title>Draft whole genome sequences of clinical Proprionibacteriaceae strains.</title>
        <authorList>
            <person name="Bernier A.-M."/>
            <person name="Bernard K."/>
            <person name="Domingo M.-C."/>
        </authorList>
    </citation>
    <scope>NUCLEOTIDE SEQUENCE [LARGE SCALE GENOMIC DNA]</scope>
    <source>
        <strain evidence="2 3">NML 160184</strain>
    </source>
</reference>
<dbReference type="InterPro" id="IPR019405">
    <property type="entry name" value="Lactonase_7-beta_prop"/>
</dbReference>
<dbReference type="Pfam" id="PF10282">
    <property type="entry name" value="Lactonase"/>
    <property type="match status" value="1"/>
</dbReference>
<dbReference type="PANTHER" id="PTHR30344">
    <property type="entry name" value="6-PHOSPHOGLUCONOLACTONASE-RELATED"/>
    <property type="match status" value="1"/>
</dbReference>
<dbReference type="InterPro" id="IPR015943">
    <property type="entry name" value="WD40/YVTN_repeat-like_dom_sf"/>
</dbReference>
<dbReference type="GO" id="GO:0017057">
    <property type="term" value="F:6-phosphogluconolactonase activity"/>
    <property type="evidence" value="ECO:0007669"/>
    <property type="project" value="TreeGrafter"/>
</dbReference>
<dbReference type="InterPro" id="IPR050282">
    <property type="entry name" value="Cycloisomerase_2"/>
</dbReference>
<gene>
    <name evidence="2" type="ORF">CGZ92_04800</name>
</gene>
<protein>
    <recommendedName>
        <fullName evidence="4">Lactonase family protein</fullName>
    </recommendedName>
</protein>
<dbReference type="InterPro" id="IPR011048">
    <property type="entry name" value="Haem_d1_sf"/>
</dbReference>
<organism evidence="2 3">
    <name type="scientific">Parenemella sanctibonifatiensis</name>
    <dbReference type="NCBI Taxonomy" id="2016505"/>
    <lineage>
        <taxon>Bacteria</taxon>
        <taxon>Bacillati</taxon>
        <taxon>Actinomycetota</taxon>
        <taxon>Actinomycetes</taxon>
        <taxon>Propionibacteriales</taxon>
        <taxon>Propionibacteriaceae</taxon>
        <taxon>Parenemella</taxon>
    </lineage>
</organism>
<dbReference type="Proteomes" id="UP000216533">
    <property type="component" value="Unassembled WGS sequence"/>
</dbReference>
<dbReference type="Gene3D" id="2.130.10.10">
    <property type="entry name" value="YVTN repeat-like/Quinoprotein amine dehydrogenase"/>
    <property type="match status" value="1"/>
</dbReference>
<proteinExistence type="inferred from homology"/>
<evidence type="ECO:0000313" key="3">
    <source>
        <dbReference type="Proteomes" id="UP000216533"/>
    </source>
</evidence>
<dbReference type="SUPFAM" id="SSF51004">
    <property type="entry name" value="C-terminal (heme d1) domain of cytochrome cd1-nitrite reductase"/>
    <property type="match status" value="1"/>
</dbReference>
<evidence type="ECO:0000313" key="2">
    <source>
        <dbReference type="EMBL" id="OYN88263.1"/>
    </source>
</evidence>
<name>A0A255EJF7_9ACTN</name>
<comment type="caution">
    <text evidence="2">The sequence shown here is derived from an EMBL/GenBank/DDBJ whole genome shotgun (WGS) entry which is preliminary data.</text>
</comment>
<dbReference type="AlphaFoldDB" id="A0A255EJF7"/>
<evidence type="ECO:0008006" key="4">
    <source>
        <dbReference type="Google" id="ProtNLM"/>
    </source>
</evidence>
<dbReference type="PANTHER" id="PTHR30344:SF1">
    <property type="entry name" value="6-PHOSPHOGLUCONOLACTONASE"/>
    <property type="match status" value="1"/>
</dbReference>
<evidence type="ECO:0000256" key="1">
    <source>
        <dbReference type="ARBA" id="ARBA00005564"/>
    </source>
</evidence>
<comment type="similarity">
    <text evidence="1">Belongs to the cycloisomerase 2 family.</text>
</comment>